<comment type="subcellular location">
    <subcellularLocation>
        <location evidence="1">Cytoplasm</location>
    </subcellularLocation>
</comment>
<reference evidence="19" key="1">
    <citation type="journal article" date="2019" name="Int. J. Syst. Evol. Microbiol.">
        <title>The Global Catalogue of Microorganisms (GCM) 10K type strain sequencing project: providing services to taxonomists for standard genome sequencing and annotation.</title>
        <authorList>
            <consortium name="The Broad Institute Genomics Platform"/>
            <consortium name="The Broad Institute Genome Sequencing Center for Infectious Disease"/>
            <person name="Wu L."/>
            <person name="Ma J."/>
        </authorList>
    </citation>
    <scope>NUCLEOTIDE SEQUENCE [LARGE SCALE GENOMIC DNA]</scope>
    <source>
        <strain evidence="19">CGMCC 4.7676</strain>
    </source>
</reference>
<keyword evidence="13" id="KW-0234">DNA repair</keyword>
<protein>
    <recommendedName>
        <fullName evidence="15">UvrABC system protein A</fullName>
    </recommendedName>
    <alternativeName>
        <fullName evidence="16">Excinuclease ABC subunit A</fullName>
    </alternativeName>
</protein>
<comment type="similarity">
    <text evidence="14">Belongs to the ABC transporter superfamily. UvrA family.</text>
</comment>
<dbReference type="NCBIfam" id="TIGR00630">
    <property type="entry name" value="uvra"/>
    <property type="match status" value="1"/>
</dbReference>
<sequence>MVGSADVTIPAARHSLPEWLVVRGAKEHNLADVTVRIPHRALVVMTGLSGSGKSTLAFDTIYAECQRLQVQSMSAFARQFLGEPDRPEVGSFEGLCSAIALDQRTASTNPRSTVATATDVYDLLRVLYARTGTPHCTECGEALRHGREGWRCGEGHAGPVAELTPRAFSFNLPHGACPRCQGIGSRLVADADLVVPDPGLSLAGHALAPWRPPSAKEEFALALAMADRLGVDPGTPWRALPSRVREAFLNGPKEPVAPLAGNASGPKTRKQLFHGVFPWLERQHQAGPAGGRKSRAAAYLRRRPCPDCDGTRLNPAQRGVRIGGRHGTGIGDLCLRSVHDCLEFFRGLELAGAHRAVAAQPVEEIVTRLEHLVEVGLEHLTLDRAAPTLSGGEAQRLRLAQQLGTGLFGLLYVLDEPTAGLHPADVDRLLGSLVKLRDQGNSLLVVEHNDQVTRAADWVVDLGPGAGRHGGQVLYSGPLDGLLADEESVTGAHLSGRRSAVVPGADAAAPDGPRLVVRGATEHNLDGVDAVFPAGRVSAIAGVSGSGKSTLADQVLYRAVARAVQDEPVVPGAHRAIDGLEHVDRAVRVDQAPIGRTPRSNPATYTGAFDGIRTLFSATDEAKARGFGAGRFSFNTTGGRCEICGGDGTMQIDMRFLPDVFVPCDECHGTRYNAETLEVRYHGLTIAEVLELPVSAALEFFEGTEVVTRPLRALEDVGLGYVTLGQPAPTLSGGEAQRVKLATELSGRGKGKTLYVLDEPTTGLHPEDIRRLLGVIRGLATRGDTVVVVEHDLAVIASADWVLELGPGGGEAGGRLVVAGSPAEVAAHEDSVTGPYLRDVLGRVAS</sequence>
<dbReference type="InterPro" id="IPR003439">
    <property type="entry name" value="ABC_transporter-like_ATP-bd"/>
</dbReference>
<keyword evidence="11" id="KW-0267">Excision nuclease</keyword>
<dbReference type="SUPFAM" id="SSF52540">
    <property type="entry name" value="P-loop containing nucleoside triphosphate hydrolases"/>
    <property type="match status" value="3"/>
</dbReference>
<evidence type="ECO:0000259" key="17">
    <source>
        <dbReference type="PROSITE" id="PS50893"/>
    </source>
</evidence>
<keyword evidence="19" id="KW-1185">Reference proteome</keyword>
<evidence type="ECO:0000256" key="5">
    <source>
        <dbReference type="ARBA" id="ARBA00022741"/>
    </source>
</evidence>
<dbReference type="PROSITE" id="PS00211">
    <property type="entry name" value="ABC_TRANSPORTER_1"/>
    <property type="match status" value="2"/>
</dbReference>
<evidence type="ECO:0000256" key="10">
    <source>
        <dbReference type="ARBA" id="ARBA00022840"/>
    </source>
</evidence>
<evidence type="ECO:0000256" key="16">
    <source>
        <dbReference type="ARBA" id="ARBA00042156"/>
    </source>
</evidence>
<dbReference type="Gene3D" id="3.40.50.300">
    <property type="entry name" value="P-loop containing nucleotide triphosphate hydrolases"/>
    <property type="match status" value="2"/>
</dbReference>
<keyword evidence="8" id="KW-0863">Zinc-finger</keyword>
<evidence type="ECO:0000256" key="14">
    <source>
        <dbReference type="ARBA" id="ARBA00038000"/>
    </source>
</evidence>
<keyword evidence="2" id="KW-0963">Cytoplasm</keyword>
<name>A0ABV7NR81_9PSEU</name>
<evidence type="ECO:0000256" key="9">
    <source>
        <dbReference type="ARBA" id="ARBA00022833"/>
    </source>
</evidence>
<dbReference type="InterPro" id="IPR027417">
    <property type="entry name" value="P-loop_NTPase"/>
</dbReference>
<dbReference type="Gene3D" id="1.20.1580.10">
    <property type="entry name" value="ABC transporter ATPase like domain"/>
    <property type="match status" value="2"/>
</dbReference>
<evidence type="ECO:0000256" key="11">
    <source>
        <dbReference type="ARBA" id="ARBA00022881"/>
    </source>
</evidence>
<dbReference type="RefSeq" id="WP_378237250.1">
    <property type="nucleotide sequence ID" value="NZ_JBHRWK010000007.1"/>
</dbReference>
<evidence type="ECO:0000256" key="2">
    <source>
        <dbReference type="ARBA" id="ARBA00022490"/>
    </source>
</evidence>
<evidence type="ECO:0000256" key="8">
    <source>
        <dbReference type="ARBA" id="ARBA00022771"/>
    </source>
</evidence>
<dbReference type="EMBL" id="JBHRWK010000007">
    <property type="protein sequence ID" value="MFC3448578.1"/>
    <property type="molecule type" value="Genomic_DNA"/>
</dbReference>
<keyword evidence="5" id="KW-0547">Nucleotide-binding</keyword>
<keyword evidence="3" id="KW-0479">Metal-binding</keyword>
<comment type="caution">
    <text evidence="18">The sequence shown here is derived from an EMBL/GenBank/DDBJ whole genome shotgun (WGS) entry which is preliminary data.</text>
</comment>
<dbReference type="Pfam" id="PF17755">
    <property type="entry name" value="UvrA_DNA-bind"/>
    <property type="match status" value="1"/>
</dbReference>
<evidence type="ECO:0000256" key="7">
    <source>
        <dbReference type="ARBA" id="ARBA00022769"/>
    </source>
</evidence>
<keyword evidence="6" id="KW-0227">DNA damage</keyword>
<keyword evidence="9" id="KW-0862">Zinc</keyword>
<gene>
    <name evidence="18" type="primary">uvrA</name>
    <name evidence="18" type="ORF">ACFOSH_03945</name>
</gene>
<keyword evidence="10" id="KW-0067">ATP-binding</keyword>
<evidence type="ECO:0000256" key="3">
    <source>
        <dbReference type="ARBA" id="ARBA00022723"/>
    </source>
</evidence>
<keyword evidence="12" id="KW-0238">DNA-binding</keyword>
<dbReference type="Proteomes" id="UP001595645">
    <property type="component" value="Unassembled WGS sequence"/>
</dbReference>
<dbReference type="InterPro" id="IPR017871">
    <property type="entry name" value="ABC_transporter-like_CS"/>
</dbReference>
<dbReference type="PROSITE" id="PS50893">
    <property type="entry name" value="ABC_TRANSPORTER_2"/>
    <property type="match status" value="1"/>
</dbReference>
<evidence type="ECO:0000256" key="13">
    <source>
        <dbReference type="ARBA" id="ARBA00023204"/>
    </source>
</evidence>
<keyword evidence="7" id="KW-0228">DNA excision</keyword>
<evidence type="ECO:0000256" key="15">
    <source>
        <dbReference type="ARBA" id="ARBA00039316"/>
    </source>
</evidence>
<dbReference type="Gene3D" id="1.10.8.280">
    <property type="entry name" value="ABC transporter ATPase domain-like"/>
    <property type="match status" value="1"/>
</dbReference>
<dbReference type="InterPro" id="IPR041552">
    <property type="entry name" value="UvrA_DNA-bd"/>
</dbReference>
<feature type="domain" description="ABC transporter" evidence="17">
    <location>
        <begin position="510"/>
        <end position="832"/>
    </location>
</feature>
<evidence type="ECO:0000313" key="19">
    <source>
        <dbReference type="Proteomes" id="UP001595645"/>
    </source>
</evidence>
<keyword evidence="4" id="KW-0677">Repeat</keyword>
<dbReference type="PANTHER" id="PTHR43152">
    <property type="entry name" value="UVRABC SYSTEM PROTEIN A"/>
    <property type="match status" value="1"/>
</dbReference>
<evidence type="ECO:0000256" key="6">
    <source>
        <dbReference type="ARBA" id="ARBA00022763"/>
    </source>
</evidence>
<proteinExistence type="inferred from homology"/>
<evidence type="ECO:0000256" key="4">
    <source>
        <dbReference type="ARBA" id="ARBA00022737"/>
    </source>
</evidence>
<evidence type="ECO:0000256" key="1">
    <source>
        <dbReference type="ARBA" id="ARBA00004496"/>
    </source>
</evidence>
<dbReference type="PANTHER" id="PTHR43152:SF1">
    <property type="entry name" value="UVRA PROTEIN"/>
    <property type="match status" value="1"/>
</dbReference>
<accession>A0ABV7NR81</accession>
<dbReference type="InterPro" id="IPR004602">
    <property type="entry name" value="UvrA"/>
</dbReference>
<organism evidence="18 19">
    <name type="scientific">Amycolatopsis speibonae</name>
    <dbReference type="NCBI Taxonomy" id="1450224"/>
    <lineage>
        <taxon>Bacteria</taxon>
        <taxon>Bacillati</taxon>
        <taxon>Actinomycetota</taxon>
        <taxon>Actinomycetes</taxon>
        <taxon>Pseudonocardiales</taxon>
        <taxon>Pseudonocardiaceae</taxon>
        <taxon>Amycolatopsis</taxon>
    </lineage>
</organism>
<evidence type="ECO:0000256" key="12">
    <source>
        <dbReference type="ARBA" id="ARBA00023125"/>
    </source>
</evidence>
<evidence type="ECO:0000313" key="18">
    <source>
        <dbReference type="EMBL" id="MFC3448578.1"/>
    </source>
</evidence>